<keyword evidence="14" id="KW-1185">Reference proteome</keyword>
<dbReference type="eggNOG" id="ENOG502QVWX">
    <property type="taxonomic scope" value="Eukaryota"/>
</dbReference>
<evidence type="ECO:0000256" key="11">
    <source>
        <dbReference type="SAM" id="Phobius"/>
    </source>
</evidence>
<keyword evidence="4 12" id="KW-0732">Signal</keyword>
<protein>
    <recommendedName>
        <fullName evidence="10">Transmembrane glycoprotein NMB</fullName>
    </recommendedName>
</protein>
<dbReference type="FunFam" id="2.60.40.10:FF:000893">
    <property type="entry name" value="Transmembrane glycoprotein NMB"/>
    <property type="match status" value="1"/>
</dbReference>
<dbReference type="SUPFAM" id="SSF49299">
    <property type="entry name" value="PKD domain"/>
    <property type="match status" value="1"/>
</dbReference>
<dbReference type="FunCoup" id="A0A1S2ZSU3">
    <property type="interactions" value="68"/>
</dbReference>
<evidence type="ECO:0000313" key="15">
    <source>
        <dbReference type="RefSeq" id="XP_007524024.1"/>
    </source>
</evidence>
<dbReference type="GO" id="GO:0007155">
    <property type="term" value="P:cell adhesion"/>
    <property type="evidence" value="ECO:0007669"/>
    <property type="project" value="TreeGrafter"/>
</dbReference>
<gene>
    <name evidence="15" type="primary">GPNMB</name>
</gene>
<dbReference type="InterPro" id="IPR013783">
    <property type="entry name" value="Ig-like_fold"/>
</dbReference>
<dbReference type="GO" id="GO:0031901">
    <property type="term" value="C:early endosome membrane"/>
    <property type="evidence" value="ECO:0007669"/>
    <property type="project" value="UniProtKB-SubCell"/>
</dbReference>
<comment type="subcellular location">
    <subcellularLocation>
        <location evidence="1">Early endosome membrane</location>
        <topology evidence="1">Single-pass type I membrane protein</topology>
    </subcellularLocation>
    <subcellularLocation>
        <location evidence="2">Melanosome membrane</location>
        <topology evidence="2">Single-pass type I membrane protein</topology>
    </subcellularLocation>
</comment>
<sequence length="557" mass="62290">MDCLYCFLGLLLLAARVPPDAAKRFHDMLSNGKPSGFIRQHDQLDGWSSDENDWNEKLYPVWKRGDSKWKNSWKGGQVQASLTSDSPALVGSMITFAVNLVFPKCQKEDANGNIVYEKNCRNDTGATADPYVYNWTEWAEDSDWGNDSSQSHNNVFPDGKPFPPHPGWKKWNFIYIFHTFGHYFQTLGRCSTKISINTANMSLGPQVMEVIVYRRHRRTYIPTARVKDVYIVTDQIPVFVTMSQENNRNSSDEIFLRDLPIIFNVLIHDPSHFLNESAIYYKWNFGDGTGLFASNNPMWNHTYLLNGTFNLNLTVQAKVPGPCPSPSPRPPMVTTPLVPTGNYPLELSDNPDESCHISRYGYFKATITIVEGILEVNIIQMTDVLMPMPQTGDSLMDFVVACQGTVPTEVCTVISDSTCQIAQNTVCDPVDVDMHSPCLLTVRRAFNRTGTFCLNLTLGDDASVALTSALVSVPGRDPASSVRIANGTLVAAGCLAVFVTVIAFFMYKKHKEYTPIENPGIMVKGKSLNVFFNHAKSMFFPGSQEKDPLLKNQQEVP</sequence>
<feature type="domain" description="PKD" evidence="13">
    <location>
        <begin position="281"/>
        <end position="315"/>
    </location>
</feature>
<dbReference type="Gene3D" id="2.60.40.10">
    <property type="entry name" value="Immunoglobulins"/>
    <property type="match status" value="1"/>
</dbReference>
<dbReference type="InParanoid" id="A0A1S2ZSU3"/>
<dbReference type="Pfam" id="PF20433">
    <property type="entry name" value="PKAT_KLD"/>
    <property type="match status" value="1"/>
</dbReference>
<dbReference type="RefSeq" id="XP_007524024.1">
    <property type="nucleotide sequence ID" value="XM_007523962.3"/>
</dbReference>
<dbReference type="InterPro" id="IPR000601">
    <property type="entry name" value="PKD_dom"/>
</dbReference>
<dbReference type="PROSITE" id="PS50093">
    <property type="entry name" value="PKD"/>
    <property type="match status" value="1"/>
</dbReference>
<organism evidence="14 15">
    <name type="scientific">Erinaceus europaeus</name>
    <name type="common">Western European hedgehog</name>
    <dbReference type="NCBI Taxonomy" id="9365"/>
    <lineage>
        <taxon>Eukaryota</taxon>
        <taxon>Metazoa</taxon>
        <taxon>Chordata</taxon>
        <taxon>Craniata</taxon>
        <taxon>Vertebrata</taxon>
        <taxon>Euteleostomi</taxon>
        <taxon>Mammalia</taxon>
        <taxon>Eutheria</taxon>
        <taxon>Laurasiatheria</taxon>
        <taxon>Eulipotyphla</taxon>
        <taxon>Erinaceidae</taxon>
        <taxon>Erinaceinae</taxon>
        <taxon>Erinaceus</taxon>
    </lineage>
</organism>
<dbReference type="InterPro" id="IPR046846">
    <property type="entry name" value="PKAT_KLD"/>
</dbReference>
<feature type="transmembrane region" description="Helical" evidence="11">
    <location>
        <begin position="484"/>
        <end position="507"/>
    </location>
</feature>
<evidence type="ECO:0000256" key="7">
    <source>
        <dbReference type="ARBA" id="ARBA00023180"/>
    </source>
</evidence>
<dbReference type="GeneID" id="103114313"/>
<feature type="chain" id="PRO_5010229924" description="Transmembrane glycoprotein NMB" evidence="12">
    <location>
        <begin position="23"/>
        <end position="557"/>
    </location>
</feature>
<dbReference type="GO" id="GO:0033162">
    <property type="term" value="C:melanosome membrane"/>
    <property type="evidence" value="ECO:0007669"/>
    <property type="project" value="UniProtKB-SubCell"/>
</dbReference>
<keyword evidence="7" id="KW-0325">Glycoprotein</keyword>
<comment type="function">
    <text evidence="9">Could be a melanogenic enzyme.</text>
</comment>
<feature type="signal peptide" evidence="12">
    <location>
        <begin position="1"/>
        <end position="22"/>
    </location>
</feature>
<dbReference type="OrthoDB" id="9940970at2759"/>
<dbReference type="SMART" id="SM00089">
    <property type="entry name" value="PKD"/>
    <property type="match status" value="1"/>
</dbReference>
<dbReference type="CTD" id="10457"/>
<dbReference type="PANTHER" id="PTHR11861:SF11">
    <property type="entry name" value="TRANSMEMBRANE GLYCOPROTEIN NMB"/>
    <property type="match status" value="1"/>
</dbReference>
<dbReference type="CDD" id="cd00146">
    <property type="entry name" value="PKD"/>
    <property type="match status" value="1"/>
</dbReference>
<evidence type="ECO:0000313" key="14">
    <source>
        <dbReference type="Proteomes" id="UP001652624"/>
    </source>
</evidence>
<dbReference type="STRING" id="9365.ENSEEUP00000004248"/>
<dbReference type="Pfam" id="PF00801">
    <property type="entry name" value="PKD"/>
    <property type="match status" value="1"/>
</dbReference>
<dbReference type="InterPro" id="IPR022409">
    <property type="entry name" value="PKD/Chitinase_dom"/>
</dbReference>
<dbReference type="InterPro" id="IPR035986">
    <property type="entry name" value="PKD_dom_sf"/>
</dbReference>
<dbReference type="GO" id="GO:0005178">
    <property type="term" value="F:integrin binding"/>
    <property type="evidence" value="ECO:0007669"/>
    <property type="project" value="TreeGrafter"/>
</dbReference>
<keyword evidence="5 11" id="KW-1133">Transmembrane helix</keyword>
<evidence type="ECO:0000256" key="8">
    <source>
        <dbReference type="ARBA" id="ARBA00025776"/>
    </source>
</evidence>
<dbReference type="Pfam" id="PF26141">
    <property type="entry name" value="PMEL_NMB_N"/>
    <property type="match status" value="1"/>
</dbReference>
<evidence type="ECO:0000256" key="2">
    <source>
        <dbReference type="ARBA" id="ARBA00004573"/>
    </source>
</evidence>
<evidence type="ECO:0000256" key="3">
    <source>
        <dbReference type="ARBA" id="ARBA00022692"/>
    </source>
</evidence>
<evidence type="ECO:0000259" key="13">
    <source>
        <dbReference type="PROSITE" id="PS50093"/>
    </source>
</evidence>
<evidence type="ECO:0000256" key="4">
    <source>
        <dbReference type="ARBA" id="ARBA00022729"/>
    </source>
</evidence>
<dbReference type="AlphaFoldDB" id="A0A1S2ZSU3"/>
<evidence type="ECO:0000256" key="6">
    <source>
        <dbReference type="ARBA" id="ARBA00023136"/>
    </source>
</evidence>
<dbReference type="InterPro" id="IPR045219">
    <property type="entry name" value="PKAT"/>
</dbReference>
<evidence type="ECO:0000256" key="9">
    <source>
        <dbReference type="ARBA" id="ARBA00058329"/>
    </source>
</evidence>
<evidence type="ECO:0000256" key="12">
    <source>
        <dbReference type="SAM" id="SignalP"/>
    </source>
</evidence>
<name>A0A1S2ZSU3_ERIEU</name>
<evidence type="ECO:0000256" key="5">
    <source>
        <dbReference type="ARBA" id="ARBA00022989"/>
    </source>
</evidence>
<accession>A0A1S2ZSU3</accession>
<comment type="similarity">
    <text evidence="8">Belongs to the PMEL/NMB family.</text>
</comment>
<evidence type="ECO:0000256" key="1">
    <source>
        <dbReference type="ARBA" id="ARBA00004158"/>
    </source>
</evidence>
<evidence type="ECO:0000256" key="10">
    <source>
        <dbReference type="ARBA" id="ARBA00070688"/>
    </source>
</evidence>
<reference evidence="15" key="1">
    <citation type="submission" date="2025-08" db="UniProtKB">
        <authorList>
            <consortium name="RefSeq"/>
        </authorList>
    </citation>
    <scope>IDENTIFICATION</scope>
</reference>
<dbReference type="InterPro" id="IPR059017">
    <property type="entry name" value="PMEL_NMB_N"/>
</dbReference>
<keyword evidence="3 11" id="KW-0812">Transmembrane</keyword>
<keyword evidence="6 11" id="KW-0472">Membrane</keyword>
<dbReference type="PANTHER" id="PTHR11861">
    <property type="entry name" value="MELANOCYTE PROTEIN PMEL 17-RELATED"/>
    <property type="match status" value="1"/>
</dbReference>
<dbReference type="GO" id="GO:0005886">
    <property type="term" value="C:plasma membrane"/>
    <property type="evidence" value="ECO:0007669"/>
    <property type="project" value="TreeGrafter"/>
</dbReference>
<proteinExistence type="inferred from homology"/>
<dbReference type="Proteomes" id="UP001652624">
    <property type="component" value="Chromosome 8"/>
</dbReference>